<dbReference type="EnsemblMetazoa" id="ADIR000781-RA">
    <property type="protein sequence ID" value="ADIR000781-PA"/>
    <property type="gene ID" value="ADIR000781"/>
</dbReference>
<dbReference type="AlphaFoldDB" id="A0A182MZH6"/>
<sequence>MPKQPKDFDFRVTVEKLKKLFGDQPHEEYGAYACRVNKKVVEAKLAGIAEEEIKCMLFVRVMRMLMFEFGCSIRWKTTTKLL</sequence>
<reference evidence="2" key="1">
    <citation type="submission" date="2013-03" db="EMBL/GenBank/DDBJ databases">
        <title>The Genome Sequence of Anopheles dirus WRAIR2.</title>
        <authorList>
            <consortium name="The Broad Institute Genomics Platform"/>
            <person name="Neafsey D.E."/>
            <person name="Walton C."/>
            <person name="Walker B."/>
            <person name="Young S.K."/>
            <person name="Zeng Q."/>
            <person name="Gargeya S."/>
            <person name="Fitzgerald M."/>
            <person name="Haas B."/>
            <person name="Abouelleil A."/>
            <person name="Allen A.W."/>
            <person name="Alvarado L."/>
            <person name="Arachchi H.M."/>
            <person name="Berlin A.M."/>
            <person name="Chapman S.B."/>
            <person name="Gainer-Dewar J."/>
            <person name="Goldberg J."/>
            <person name="Griggs A."/>
            <person name="Gujja S."/>
            <person name="Hansen M."/>
            <person name="Howarth C."/>
            <person name="Imamovic A."/>
            <person name="Ireland A."/>
            <person name="Larimer J."/>
            <person name="McCowan C."/>
            <person name="Murphy C."/>
            <person name="Pearson M."/>
            <person name="Poon T.W."/>
            <person name="Priest M."/>
            <person name="Roberts A."/>
            <person name="Saif S."/>
            <person name="Shea T."/>
            <person name="Sisk P."/>
            <person name="Sykes S."/>
            <person name="Wortman J."/>
            <person name="Nusbaum C."/>
            <person name="Birren B."/>
        </authorList>
    </citation>
    <scope>NUCLEOTIDE SEQUENCE [LARGE SCALE GENOMIC DNA]</scope>
    <source>
        <strain evidence="2">WRAIR2</strain>
    </source>
</reference>
<evidence type="ECO:0000313" key="2">
    <source>
        <dbReference type="Proteomes" id="UP000075884"/>
    </source>
</evidence>
<dbReference type="VEuPathDB" id="VectorBase:ADIR000781"/>
<accession>A0A182MZH6</accession>
<name>A0A182MZH6_9DIPT</name>
<keyword evidence="2" id="KW-1185">Reference proteome</keyword>
<organism evidence="1 2">
    <name type="scientific">Anopheles dirus</name>
    <dbReference type="NCBI Taxonomy" id="7168"/>
    <lineage>
        <taxon>Eukaryota</taxon>
        <taxon>Metazoa</taxon>
        <taxon>Ecdysozoa</taxon>
        <taxon>Arthropoda</taxon>
        <taxon>Hexapoda</taxon>
        <taxon>Insecta</taxon>
        <taxon>Pterygota</taxon>
        <taxon>Neoptera</taxon>
        <taxon>Endopterygota</taxon>
        <taxon>Diptera</taxon>
        <taxon>Nematocera</taxon>
        <taxon>Culicoidea</taxon>
        <taxon>Culicidae</taxon>
        <taxon>Anophelinae</taxon>
        <taxon>Anopheles</taxon>
    </lineage>
</organism>
<protein>
    <submittedName>
        <fullName evidence="1">Uncharacterized protein</fullName>
    </submittedName>
</protein>
<proteinExistence type="predicted"/>
<dbReference type="Proteomes" id="UP000075884">
    <property type="component" value="Unassembled WGS sequence"/>
</dbReference>
<reference evidence="1" key="2">
    <citation type="submission" date="2020-05" db="UniProtKB">
        <authorList>
            <consortium name="EnsemblMetazoa"/>
        </authorList>
    </citation>
    <scope>IDENTIFICATION</scope>
    <source>
        <strain evidence="1">WRAIR2</strain>
    </source>
</reference>
<evidence type="ECO:0000313" key="1">
    <source>
        <dbReference type="EnsemblMetazoa" id="ADIR000781-PA"/>
    </source>
</evidence>